<keyword evidence="1" id="KW-0732">Signal</keyword>
<evidence type="ECO:0000256" key="1">
    <source>
        <dbReference type="SAM" id="SignalP"/>
    </source>
</evidence>
<protein>
    <submittedName>
        <fullName evidence="2">Uncharacterized protein</fullName>
    </submittedName>
</protein>
<organism evidence="2 3">
    <name type="scientific">Collinsella aerofaciens</name>
    <dbReference type="NCBI Taxonomy" id="74426"/>
    <lineage>
        <taxon>Bacteria</taxon>
        <taxon>Bacillati</taxon>
        <taxon>Actinomycetota</taxon>
        <taxon>Coriobacteriia</taxon>
        <taxon>Coriobacteriales</taxon>
        <taxon>Coriobacteriaceae</taxon>
        <taxon>Collinsella</taxon>
    </lineage>
</organism>
<dbReference type="KEGG" id="caer:CSV91_04870"/>
<name>A0A2D1TX98_9ACTN</name>
<dbReference type="Proteomes" id="UP000225608">
    <property type="component" value="Chromosome"/>
</dbReference>
<dbReference type="AlphaFoldDB" id="A0A2D1TX98"/>
<evidence type="ECO:0000313" key="2">
    <source>
        <dbReference type="EMBL" id="ATP53924.1"/>
    </source>
</evidence>
<feature type="chain" id="PRO_5013951293" evidence="1">
    <location>
        <begin position="30"/>
        <end position="121"/>
    </location>
</feature>
<proteinExistence type="predicted"/>
<sequence>MFSTVKSCKLLVFLGLALCLLLPGAPAFADTPMPPSQESSQCALVEPLGYTDDVIDTYWSYSCPRGVSGHSISMFNISYKTISYRNGYRRSAHHRESRLAAMCSCGVLGTTDKWQFVYSTY</sequence>
<feature type="signal peptide" evidence="1">
    <location>
        <begin position="1"/>
        <end position="29"/>
    </location>
</feature>
<reference evidence="2 3" key="1">
    <citation type="submission" date="2017-10" db="EMBL/GenBank/DDBJ databases">
        <title>Complete genome sequence of Collinsella aerofaciens isolated from the gut of a healthy adult Indian.</title>
        <authorList>
            <person name="Bag S."/>
            <person name="Ghosh T.S."/>
            <person name="Das B."/>
        </authorList>
    </citation>
    <scope>NUCLEOTIDE SEQUENCE [LARGE SCALE GENOMIC DNA]</scope>
    <source>
        <strain evidence="3">indica</strain>
    </source>
</reference>
<accession>A0A2D1TX98</accession>
<evidence type="ECO:0000313" key="3">
    <source>
        <dbReference type="Proteomes" id="UP000225608"/>
    </source>
</evidence>
<gene>
    <name evidence="2" type="ORF">CSV91_04870</name>
</gene>
<dbReference type="EMBL" id="CP024160">
    <property type="protein sequence ID" value="ATP53924.1"/>
    <property type="molecule type" value="Genomic_DNA"/>
</dbReference>